<protein>
    <submittedName>
        <fullName evidence="1">Uncharacterized protein</fullName>
    </submittedName>
</protein>
<dbReference type="VEuPathDB" id="VectorBase:AALB014034"/>
<keyword evidence="2" id="KW-1185">Reference proteome</keyword>
<proteinExistence type="predicted"/>
<name>A0A182FWI9_ANOAL</name>
<dbReference type="Proteomes" id="UP000069272">
    <property type="component" value="Chromosome 2L"/>
</dbReference>
<dbReference type="EnsemblMetazoa" id="AALB014034-RA">
    <property type="protein sequence ID" value="AALB014034-PA"/>
    <property type="gene ID" value="AALB014034"/>
</dbReference>
<sequence>MQLWGFVLMVLAAFAFFGESHSYAVYNTDGPPIPARRLLMLPPTSPPFVPSPP</sequence>
<organism evidence="1 2">
    <name type="scientific">Anopheles albimanus</name>
    <name type="common">New world malaria mosquito</name>
    <dbReference type="NCBI Taxonomy" id="7167"/>
    <lineage>
        <taxon>Eukaryota</taxon>
        <taxon>Metazoa</taxon>
        <taxon>Ecdysozoa</taxon>
        <taxon>Arthropoda</taxon>
        <taxon>Hexapoda</taxon>
        <taxon>Insecta</taxon>
        <taxon>Pterygota</taxon>
        <taxon>Neoptera</taxon>
        <taxon>Endopterygota</taxon>
        <taxon>Diptera</taxon>
        <taxon>Nematocera</taxon>
        <taxon>Culicoidea</taxon>
        <taxon>Culicidae</taxon>
        <taxon>Anophelinae</taxon>
        <taxon>Anopheles</taxon>
    </lineage>
</organism>
<dbReference type="AlphaFoldDB" id="A0A182FWI9"/>
<evidence type="ECO:0000313" key="2">
    <source>
        <dbReference type="Proteomes" id="UP000069272"/>
    </source>
</evidence>
<accession>A0A182FWI9</accession>
<evidence type="ECO:0000313" key="1">
    <source>
        <dbReference type="EnsemblMetazoa" id="AALB014034-PA"/>
    </source>
</evidence>
<reference evidence="1" key="2">
    <citation type="submission" date="2022-08" db="UniProtKB">
        <authorList>
            <consortium name="EnsemblMetazoa"/>
        </authorList>
    </citation>
    <scope>IDENTIFICATION</scope>
    <source>
        <strain evidence="1">STECLA/ALBI9_A</strain>
    </source>
</reference>
<reference evidence="1 2" key="1">
    <citation type="journal article" date="2017" name="G3 (Bethesda)">
        <title>The Physical Genome Mapping of Anopheles albimanus Corrected Scaffold Misassemblies and Identified Interarm Rearrangements in Genus Anopheles.</title>
        <authorList>
            <person name="Artemov G.N."/>
            <person name="Peery A.N."/>
            <person name="Jiang X."/>
            <person name="Tu Z."/>
            <person name="Stegniy V.N."/>
            <person name="Sharakhova M.V."/>
            <person name="Sharakhov I.V."/>
        </authorList>
    </citation>
    <scope>NUCLEOTIDE SEQUENCE [LARGE SCALE GENOMIC DNA]</scope>
    <source>
        <strain evidence="1 2">ALBI9_A</strain>
    </source>
</reference>